<dbReference type="PANTHER" id="PTHR21590">
    <property type="entry name" value="SEA DOMAIN-CONTAINING PROTEIN"/>
    <property type="match status" value="1"/>
</dbReference>
<feature type="region of interest" description="Disordered" evidence="1">
    <location>
        <begin position="853"/>
        <end position="877"/>
    </location>
</feature>
<feature type="region of interest" description="Disordered" evidence="1">
    <location>
        <begin position="1"/>
        <end position="29"/>
    </location>
</feature>
<feature type="compositionally biased region" description="Polar residues" evidence="1">
    <location>
        <begin position="9"/>
        <end position="19"/>
    </location>
</feature>
<dbReference type="AlphaFoldDB" id="A0A8B7ZLB7"/>
<feature type="compositionally biased region" description="Basic and acidic residues" evidence="1">
    <location>
        <begin position="779"/>
        <end position="788"/>
    </location>
</feature>
<dbReference type="OrthoDB" id="10064192at2759"/>
<dbReference type="InterPro" id="IPR024606">
    <property type="entry name" value="KIAA1549"/>
</dbReference>
<accession>A0A8B7ZLB7</accession>
<dbReference type="KEGG" id="aplc:110987339"/>
<feature type="region of interest" description="Disordered" evidence="1">
    <location>
        <begin position="654"/>
        <end position="679"/>
    </location>
</feature>
<dbReference type="GeneID" id="110987339"/>
<feature type="compositionally biased region" description="Basic and acidic residues" evidence="1">
    <location>
        <begin position="854"/>
        <end position="866"/>
    </location>
</feature>
<feature type="compositionally biased region" description="Polar residues" evidence="1">
    <location>
        <begin position="654"/>
        <end position="663"/>
    </location>
</feature>
<dbReference type="PANTHER" id="PTHR21590:SF6">
    <property type="entry name" value="SEA DOMAIN-CONTAINING PROTEIN"/>
    <property type="match status" value="1"/>
</dbReference>
<dbReference type="Proteomes" id="UP000694845">
    <property type="component" value="Unplaced"/>
</dbReference>
<feature type="region of interest" description="Disordered" evidence="1">
    <location>
        <begin position="525"/>
        <end position="596"/>
    </location>
</feature>
<evidence type="ECO:0000313" key="3">
    <source>
        <dbReference type="RefSeq" id="XP_022105690.1"/>
    </source>
</evidence>
<name>A0A8B7ZLB7_ACAPL</name>
<feature type="region of interest" description="Disordered" evidence="1">
    <location>
        <begin position="731"/>
        <end position="815"/>
    </location>
</feature>
<keyword evidence="2" id="KW-1185">Reference proteome</keyword>
<feature type="region of interest" description="Disordered" evidence="1">
    <location>
        <begin position="446"/>
        <end position="508"/>
    </location>
</feature>
<feature type="compositionally biased region" description="Polar residues" evidence="1">
    <location>
        <begin position="797"/>
        <end position="807"/>
    </location>
</feature>
<protein>
    <submittedName>
        <fullName evidence="3">Uncharacterized protein LOC110987339 isoform X1</fullName>
    </submittedName>
</protein>
<evidence type="ECO:0000256" key="1">
    <source>
        <dbReference type="SAM" id="MobiDB-lite"/>
    </source>
</evidence>
<reference evidence="3" key="1">
    <citation type="submission" date="2025-08" db="UniProtKB">
        <authorList>
            <consortium name="RefSeq"/>
        </authorList>
    </citation>
    <scope>IDENTIFICATION</scope>
</reference>
<organism evidence="2 3">
    <name type="scientific">Acanthaster planci</name>
    <name type="common">Crown-of-thorns starfish</name>
    <dbReference type="NCBI Taxonomy" id="133434"/>
    <lineage>
        <taxon>Eukaryota</taxon>
        <taxon>Metazoa</taxon>
        <taxon>Echinodermata</taxon>
        <taxon>Eleutherozoa</taxon>
        <taxon>Asterozoa</taxon>
        <taxon>Asteroidea</taxon>
        <taxon>Valvatacea</taxon>
        <taxon>Valvatida</taxon>
        <taxon>Acanthasteridae</taxon>
        <taxon>Acanthaster</taxon>
    </lineage>
</organism>
<sequence>MSRELSAKDFSSSTKTPPITASPSLHASPLSSVLSMSRELSAKDFSSSTKTPPITASHVSYVSSLPAFPSFVAGCSSKPSQPMSQTEQIQPSSRKLLALTTATVAMTTSSLTYPTLDRSFSTNPFWLKVDVSIQEDIDVKQRDFIVAMETSLAAAYSEGKALKDARATVVQDLLEQLNPDNDPLLNVRRKRAVTVDGNTAQVIDVSRDVSYPESAVLVFYIAEGDTSIPAGESKAIFSELTLQELTFYLQVVVQSFPTEFIEAVVITTSPPPDLTPLWIVLGVFGGLALMFCGCCCCFFVCRICCRPRPKSARDGPMDMDTLKMLQHKQKYPYRPYKSPNQTPRGFDIAKETDGTVDAVIAKETSSAGSKVRLQSSGTGSILKKQLTAVNAARLDADAYSSSSSSDLSLHGNDLAVPPLELNSLKEGAAKKTLAVNGEDAFHKAASSLDLNSSERSHRSSGRNQPRLLPLRSQIGHNGDEWNLKSGHRSGRSSRRDSPHSLSTSREAEELRRIYREAQREISRVLEPDIIPDQSDRTYVAPERRSKSQGKSSKRRNKMQESDFGGRTSDPILPDTHYARKASKRQTSGQKRPEALQEARRRVHDLIDEAFSLVGLPKNAVSPALLFATSNTPIATKQEEQTSKTKDNQSLFQRKISDSMNSSAADVKEKELDPSLGEVGNKMLRGRDFEEKTTGVVIVPVTHQPDRAAGIVWNPYSTEDDFIQLQKSQQLMSVPGGVEDTHHPHQPTSHLSMPHPVSVPETSPETWGKGITSSGQSQRKLSDSKERKPSTGLRRLSTDSNISKQQSTDPDEPYLDTCVKSNLNNELRGTFTLSPHSDDPAVTEKGPFTLALHRSSNEERNSPEPDYGKGNLLSTLSKERGVGKPIADGYDEFDVTRDVVSRDKSGQLVAAIRDELVRLAKKSGQHESSS</sequence>
<feature type="compositionally biased region" description="Polar residues" evidence="1">
    <location>
        <begin position="759"/>
        <end position="778"/>
    </location>
</feature>
<gene>
    <name evidence="3" type="primary">LOC110987339</name>
</gene>
<evidence type="ECO:0000313" key="2">
    <source>
        <dbReference type="Proteomes" id="UP000694845"/>
    </source>
</evidence>
<dbReference type="Pfam" id="PF12877">
    <property type="entry name" value="KIAA1549"/>
    <property type="match status" value="1"/>
</dbReference>
<dbReference type="RefSeq" id="XP_022105690.1">
    <property type="nucleotide sequence ID" value="XM_022249998.1"/>
</dbReference>
<proteinExistence type="predicted"/>